<dbReference type="InterPro" id="IPR013324">
    <property type="entry name" value="RNA_pol_sigma_r3/r4-like"/>
</dbReference>
<dbReference type="InterPro" id="IPR007630">
    <property type="entry name" value="RNA_pol_sigma70_r4"/>
</dbReference>
<dbReference type="NCBIfam" id="TIGR02937">
    <property type="entry name" value="sigma70-ECF"/>
    <property type="match status" value="1"/>
</dbReference>
<comment type="caution">
    <text evidence="2">The sequence shown here is derived from an EMBL/GenBank/DDBJ whole genome shotgun (WGS) entry which is preliminary data.</text>
</comment>
<name>A0ABX1YEH8_9BACL</name>
<dbReference type="InterPro" id="IPR014284">
    <property type="entry name" value="RNA_pol_sigma-70_dom"/>
</dbReference>
<protein>
    <submittedName>
        <fullName evidence="2">Sigma-70 family RNA polymerase sigma factor</fullName>
    </submittedName>
</protein>
<keyword evidence="3" id="KW-1185">Reference proteome</keyword>
<accession>A0ABX1YEH8</accession>
<proteinExistence type="predicted"/>
<dbReference type="Proteomes" id="UP000596857">
    <property type="component" value="Unassembled WGS sequence"/>
</dbReference>
<sequence>MQTISRTGVSVCRFFFYGAAYMYGCLMGAQHSSNLSIKKGGLILNKEDEVNRRFIKYMANLILYNSINYDRKRRMKDSRFPLTLDNDENLESVLLTVHDSESVPPNLKDHITDHSLYQAYESLSAQQQQILSFAYVQALNDKEIAGLMGVSQQNVSKHRLKALSKLRSLITEGE</sequence>
<feature type="domain" description="RNA polymerase sigma-70 region 4" evidence="1">
    <location>
        <begin position="121"/>
        <end position="167"/>
    </location>
</feature>
<evidence type="ECO:0000313" key="2">
    <source>
        <dbReference type="EMBL" id="NOU79392.1"/>
    </source>
</evidence>
<evidence type="ECO:0000259" key="1">
    <source>
        <dbReference type="Pfam" id="PF04545"/>
    </source>
</evidence>
<dbReference type="Pfam" id="PF04545">
    <property type="entry name" value="Sigma70_r4"/>
    <property type="match status" value="1"/>
</dbReference>
<evidence type="ECO:0000313" key="3">
    <source>
        <dbReference type="Proteomes" id="UP000596857"/>
    </source>
</evidence>
<dbReference type="Gene3D" id="1.20.140.160">
    <property type="match status" value="1"/>
</dbReference>
<organism evidence="2 3">
    <name type="scientific">Paenibacillus phytohabitans</name>
    <dbReference type="NCBI Taxonomy" id="2654978"/>
    <lineage>
        <taxon>Bacteria</taxon>
        <taxon>Bacillati</taxon>
        <taxon>Bacillota</taxon>
        <taxon>Bacilli</taxon>
        <taxon>Bacillales</taxon>
        <taxon>Paenibacillaceae</taxon>
        <taxon>Paenibacillus</taxon>
    </lineage>
</organism>
<reference evidence="2 3" key="1">
    <citation type="submission" date="2019-10" db="EMBL/GenBank/DDBJ databases">
        <title>Description of Paenibacillus terricola sp. nov.</title>
        <authorList>
            <person name="Carlier A."/>
            <person name="Qi S."/>
        </authorList>
    </citation>
    <scope>NUCLEOTIDE SEQUENCE [LARGE SCALE GENOMIC DNA]</scope>
    <source>
        <strain evidence="2 3">LMG 31459</strain>
    </source>
</reference>
<gene>
    <name evidence="2" type="ORF">GC101_10930</name>
</gene>
<dbReference type="SUPFAM" id="SSF88659">
    <property type="entry name" value="Sigma3 and sigma4 domains of RNA polymerase sigma factors"/>
    <property type="match status" value="1"/>
</dbReference>
<dbReference type="EMBL" id="WHOB01000027">
    <property type="protein sequence ID" value="NOU79392.1"/>
    <property type="molecule type" value="Genomic_DNA"/>
</dbReference>